<name>A0A1B1T980_9ARCH</name>
<organism evidence="1">
    <name type="scientific">uncultured Poseidoniia archaeon</name>
    <dbReference type="NCBI Taxonomy" id="1697135"/>
    <lineage>
        <taxon>Archaea</taxon>
        <taxon>Methanobacteriati</taxon>
        <taxon>Thermoplasmatota</taxon>
        <taxon>Candidatus Poseidoniia</taxon>
        <taxon>environmental samples</taxon>
    </lineage>
</organism>
<dbReference type="InterPro" id="IPR036388">
    <property type="entry name" value="WH-like_DNA-bd_sf"/>
</dbReference>
<dbReference type="Gene3D" id="1.10.10.10">
    <property type="entry name" value="Winged helix-like DNA-binding domain superfamily/Winged helix DNA-binding domain"/>
    <property type="match status" value="1"/>
</dbReference>
<accession>A0A1B1T980</accession>
<dbReference type="EMBL" id="KP211801">
    <property type="protein sequence ID" value="ANV78836.1"/>
    <property type="molecule type" value="Genomic_DNA"/>
</dbReference>
<reference evidence="1" key="2">
    <citation type="submission" date="2015-12" db="EMBL/GenBank/DDBJ databases">
        <authorList>
            <person name="Shamseldin A."/>
            <person name="Moawad H."/>
            <person name="Abd El-Rahim W.M."/>
            <person name="Sadowsky M.J."/>
        </authorList>
    </citation>
    <scope>NUCLEOTIDE SEQUENCE</scope>
</reference>
<evidence type="ECO:0000313" key="1">
    <source>
        <dbReference type="EMBL" id="ANV78836.1"/>
    </source>
</evidence>
<dbReference type="AlphaFoldDB" id="A0A1B1T980"/>
<protein>
    <submittedName>
        <fullName evidence="1">Uncharacterized protein</fullName>
    </submittedName>
</protein>
<sequence length="85" mass="9768">MTLGRTKTKEEVIEALHSVAAEMHDKMLKGKPPAMTLPVRTKKNIQFDKKLQVYKYGKNKSTRDATALSSARVLLRSLHIRNYRE</sequence>
<reference evidence="1" key="1">
    <citation type="journal article" date="2015" name="ISME J.">
        <title>A new class of marine Euryarchaeota group II from the Mediterranean deep chlorophyll maximum.</title>
        <authorList>
            <person name="Martin-Cuadrado A.B."/>
            <person name="Garcia-Heredia I."/>
            <person name="Molto A.G."/>
            <person name="Lopez-Ubeda R."/>
            <person name="Kimes N."/>
            <person name="Lopez-Garcia P."/>
            <person name="Moreira D."/>
            <person name="Rodriguez-Valera F."/>
        </authorList>
    </citation>
    <scope>NUCLEOTIDE SEQUENCE</scope>
</reference>
<proteinExistence type="predicted"/>